<dbReference type="EMBL" id="MU826875">
    <property type="protein sequence ID" value="KAJ7370028.1"/>
    <property type="molecule type" value="Genomic_DNA"/>
</dbReference>
<organism evidence="1 2">
    <name type="scientific">Desmophyllum pertusum</name>
    <dbReference type="NCBI Taxonomy" id="174260"/>
    <lineage>
        <taxon>Eukaryota</taxon>
        <taxon>Metazoa</taxon>
        <taxon>Cnidaria</taxon>
        <taxon>Anthozoa</taxon>
        <taxon>Hexacorallia</taxon>
        <taxon>Scleractinia</taxon>
        <taxon>Caryophylliina</taxon>
        <taxon>Caryophylliidae</taxon>
        <taxon>Desmophyllum</taxon>
    </lineage>
</organism>
<reference evidence="1" key="1">
    <citation type="submission" date="2023-01" db="EMBL/GenBank/DDBJ databases">
        <title>Genome assembly of the deep-sea coral Lophelia pertusa.</title>
        <authorList>
            <person name="Herrera S."/>
            <person name="Cordes E."/>
        </authorList>
    </citation>
    <scope>NUCLEOTIDE SEQUENCE</scope>
    <source>
        <strain evidence="1">USNM1676648</strain>
        <tissue evidence="1">Polyp</tissue>
    </source>
</reference>
<dbReference type="AlphaFoldDB" id="A0A9W9YXU0"/>
<gene>
    <name evidence="1" type="ORF">OS493_034760</name>
</gene>
<name>A0A9W9YXU0_9CNID</name>
<protein>
    <submittedName>
        <fullName evidence="1">Uncharacterized protein</fullName>
    </submittedName>
</protein>
<keyword evidence="2" id="KW-1185">Reference proteome</keyword>
<dbReference type="Proteomes" id="UP001163046">
    <property type="component" value="Unassembled WGS sequence"/>
</dbReference>
<proteinExistence type="predicted"/>
<comment type="caution">
    <text evidence="1">The sequence shown here is derived from an EMBL/GenBank/DDBJ whole genome shotgun (WGS) entry which is preliminary data.</text>
</comment>
<evidence type="ECO:0000313" key="2">
    <source>
        <dbReference type="Proteomes" id="UP001163046"/>
    </source>
</evidence>
<evidence type="ECO:0000313" key="1">
    <source>
        <dbReference type="EMBL" id="KAJ7370028.1"/>
    </source>
</evidence>
<accession>A0A9W9YXU0</accession>
<sequence length="83" mass="9751">MLLRICKKRWRRRNESESGLNIPPTAYFSEELSEEEIIFDRSTMGHKKINKEWQSSVNTKYINSASVPINLQTMSCVNRKHGH</sequence>